<reference evidence="2" key="1">
    <citation type="submission" date="2023-03" db="EMBL/GenBank/DDBJ databases">
        <title>Massive genome expansion in bonnet fungi (Mycena s.s.) driven by repeated elements and novel gene families across ecological guilds.</title>
        <authorList>
            <consortium name="Lawrence Berkeley National Laboratory"/>
            <person name="Harder C.B."/>
            <person name="Miyauchi S."/>
            <person name="Viragh M."/>
            <person name="Kuo A."/>
            <person name="Thoen E."/>
            <person name="Andreopoulos B."/>
            <person name="Lu D."/>
            <person name="Skrede I."/>
            <person name="Drula E."/>
            <person name="Henrissat B."/>
            <person name="Morin E."/>
            <person name="Kohler A."/>
            <person name="Barry K."/>
            <person name="LaButti K."/>
            <person name="Morin E."/>
            <person name="Salamov A."/>
            <person name="Lipzen A."/>
            <person name="Mereny Z."/>
            <person name="Hegedus B."/>
            <person name="Baldrian P."/>
            <person name="Stursova M."/>
            <person name="Weitz H."/>
            <person name="Taylor A."/>
            <person name="Grigoriev I.V."/>
            <person name="Nagy L.G."/>
            <person name="Martin F."/>
            <person name="Kauserud H."/>
        </authorList>
    </citation>
    <scope>NUCLEOTIDE SEQUENCE</scope>
    <source>
        <strain evidence="2">CBHHK188m</strain>
    </source>
</reference>
<accession>A0AAD7MZY8</accession>
<sequence length="423" mass="47180">MSSPHSPSPDPDSVTACDQCVAASITADLAADEKFIDQLQLMCNDFGPICGRIKKLKNAEMGILEAEIASVSNELAVLKGSYNDLQQQCMDQSAAAEKYRNDLTDREETLNSLRETVDSLLDTITVYENLPSPNTVSLATLECASGLWYFDGTLIIRSGSLIFRVFRGMLAEQSSILEDLLSPENLGTYDVFDGCPVVPLPHGSSEVWYFLAAIFKPNSLDSLLKSFNSIAAIFRLSSFYKVPVLRRKALVLLSSVYPSTLDEFSHEGLSPSYCRDQILPVIQLARHYSLDWILPLAFYRYCLEMTHTTLFCGVEYGGSQILLSAPDQALCFEADRVMSSAYRIEIRQRYRARLTAGCDGNPECRESRLSEASRLLDQQESVSEILSFWHGLPGLFGLPHWTELNEMKDAALCDAEDEDEETF</sequence>
<proteinExistence type="predicted"/>
<name>A0AAD7MZY8_9AGAR</name>
<feature type="coiled-coil region" evidence="1">
    <location>
        <begin position="68"/>
        <end position="116"/>
    </location>
</feature>
<keyword evidence="1" id="KW-0175">Coiled coil</keyword>
<evidence type="ECO:0000313" key="2">
    <source>
        <dbReference type="EMBL" id="KAJ7740484.1"/>
    </source>
</evidence>
<dbReference type="AlphaFoldDB" id="A0AAD7MZY8"/>
<dbReference type="EMBL" id="JARJLG010000127">
    <property type="protein sequence ID" value="KAJ7740484.1"/>
    <property type="molecule type" value="Genomic_DNA"/>
</dbReference>
<dbReference type="Proteomes" id="UP001215280">
    <property type="component" value="Unassembled WGS sequence"/>
</dbReference>
<evidence type="ECO:0008006" key="4">
    <source>
        <dbReference type="Google" id="ProtNLM"/>
    </source>
</evidence>
<keyword evidence="3" id="KW-1185">Reference proteome</keyword>
<evidence type="ECO:0000313" key="3">
    <source>
        <dbReference type="Proteomes" id="UP001215280"/>
    </source>
</evidence>
<comment type="caution">
    <text evidence="2">The sequence shown here is derived from an EMBL/GenBank/DDBJ whole genome shotgun (WGS) entry which is preliminary data.</text>
</comment>
<organism evidence="2 3">
    <name type="scientific">Mycena maculata</name>
    <dbReference type="NCBI Taxonomy" id="230809"/>
    <lineage>
        <taxon>Eukaryota</taxon>
        <taxon>Fungi</taxon>
        <taxon>Dikarya</taxon>
        <taxon>Basidiomycota</taxon>
        <taxon>Agaricomycotina</taxon>
        <taxon>Agaricomycetes</taxon>
        <taxon>Agaricomycetidae</taxon>
        <taxon>Agaricales</taxon>
        <taxon>Marasmiineae</taxon>
        <taxon>Mycenaceae</taxon>
        <taxon>Mycena</taxon>
    </lineage>
</organism>
<gene>
    <name evidence="2" type="ORF">DFH07DRAFT_778417</name>
</gene>
<evidence type="ECO:0000256" key="1">
    <source>
        <dbReference type="SAM" id="Coils"/>
    </source>
</evidence>
<protein>
    <recommendedName>
        <fullName evidence="4">BTB domain-containing protein</fullName>
    </recommendedName>
</protein>